<sequence>MITIEMVMLAALGFLTAALLALFVAPLYRKRVARLTTRALKASMPVTEAEIRADKDRLRAEFAIRIHKLEKKVEEAADASARQMVELNRRDAIISELEGDVADQSTALEEHENARRVLEQTILDRLPKVESRLSEARKLLFQRDREIVTLTQSSDKQARALEEATQINAQQSDEVHRLKAALSTRAARSREGFADPRYDGEVALRTEIESLRAKAREQAALVAKLQSQLAKAEAAAVNGAGADTKPGSITLSADPVRPAKVIGRNGSMSMRSAEEIPVDKLDTQAQAEFRRLKSINQDQAAEISRLKAALVTYEASDQDDRGVKESKIAMKARLSAVSALTDEQATTIQALRAEVASSNEKLARQAAYFMEEMRRLGSVPTTKSRGAESAEALKRPLAERINDPRVARLVRAAGEADAGAEASAVQPPAMPSGADGEGAAAEPRRVGGFLKALDAAALEAPIEHVSEAIGDDSDIQRPRKARLLDRITGLDKNSA</sequence>
<keyword evidence="1" id="KW-0175">Coiled coil</keyword>
<dbReference type="AlphaFoldDB" id="A0A109BJG9"/>
<feature type="coiled-coil region" evidence="1">
    <location>
        <begin position="208"/>
        <end position="235"/>
    </location>
</feature>
<proteinExistence type="predicted"/>
<dbReference type="STRING" id="121290.APY04_1162"/>
<evidence type="ECO:0000256" key="1">
    <source>
        <dbReference type="SAM" id="Coils"/>
    </source>
</evidence>
<dbReference type="Proteomes" id="UP000059074">
    <property type="component" value="Unassembled WGS sequence"/>
</dbReference>
<comment type="caution">
    <text evidence="3">The sequence shown here is derived from an EMBL/GenBank/DDBJ whole genome shotgun (WGS) entry which is preliminary data.</text>
</comment>
<dbReference type="PATRIC" id="fig|121290.4.peg.3123"/>
<dbReference type="OrthoDB" id="7826912at2"/>
<evidence type="ECO:0008006" key="5">
    <source>
        <dbReference type="Google" id="ProtNLM"/>
    </source>
</evidence>
<gene>
    <name evidence="3" type="ORF">APY04_1162</name>
</gene>
<dbReference type="EMBL" id="LMTR01000040">
    <property type="protein sequence ID" value="KWT69953.1"/>
    <property type="molecule type" value="Genomic_DNA"/>
</dbReference>
<reference evidence="3 4" key="1">
    <citation type="submission" date="2015-10" db="EMBL/GenBank/DDBJ databases">
        <title>Transcriptomic analysis of a linuron degrading triple-species bacterial consortium.</title>
        <authorList>
            <person name="Albers P."/>
        </authorList>
    </citation>
    <scope>NUCLEOTIDE SEQUENCE [LARGE SCALE GENOMIC DNA]</scope>
    <source>
        <strain evidence="3 4">WDL6</strain>
    </source>
</reference>
<evidence type="ECO:0000313" key="3">
    <source>
        <dbReference type="EMBL" id="KWT69953.1"/>
    </source>
</evidence>
<feature type="coiled-coil region" evidence="1">
    <location>
        <begin position="59"/>
        <end position="121"/>
    </location>
</feature>
<protein>
    <recommendedName>
        <fullName evidence="5">Chromosome segregation ATPase</fullName>
    </recommendedName>
</protein>
<name>A0A109BJG9_HYPSL</name>
<evidence type="ECO:0000313" key="4">
    <source>
        <dbReference type="Proteomes" id="UP000059074"/>
    </source>
</evidence>
<evidence type="ECO:0000256" key="2">
    <source>
        <dbReference type="SAM" id="MobiDB-lite"/>
    </source>
</evidence>
<organism evidence="3 4">
    <name type="scientific">Hyphomicrobium sulfonivorans</name>
    <dbReference type="NCBI Taxonomy" id="121290"/>
    <lineage>
        <taxon>Bacteria</taxon>
        <taxon>Pseudomonadati</taxon>
        <taxon>Pseudomonadota</taxon>
        <taxon>Alphaproteobacteria</taxon>
        <taxon>Hyphomicrobiales</taxon>
        <taxon>Hyphomicrobiaceae</taxon>
        <taxon>Hyphomicrobium</taxon>
    </lineage>
</organism>
<accession>A0A109BJG9</accession>
<keyword evidence="4" id="KW-1185">Reference proteome</keyword>
<feature type="region of interest" description="Disordered" evidence="2">
    <location>
        <begin position="418"/>
        <end position="440"/>
    </location>
</feature>
<dbReference type="RefSeq" id="WP_068460559.1">
    <property type="nucleotide sequence ID" value="NZ_LMTR01000040.1"/>
</dbReference>